<reference evidence="3" key="1">
    <citation type="submission" date="2021-05" db="EMBL/GenBank/DDBJ databases">
        <title>A free-living protist that lacks canonical eukaryotic 1 DNA replication and segregation systems.</title>
        <authorList>
            <person name="Salas-Leiva D.E."/>
            <person name="Tromer E.C."/>
            <person name="Curtis B.A."/>
            <person name="Jerlstrom-Hultqvist J."/>
            <person name="Kolisko M."/>
            <person name="Yi Z."/>
            <person name="Salas-Leiva J.S."/>
            <person name="Gallot-Lavallee L."/>
            <person name="Kops G.J.P.L."/>
            <person name="Archibald J.M."/>
            <person name="Simpson A.G.B."/>
            <person name="Roger A.J."/>
        </authorList>
    </citation>
    <scope>NUCLEOTIDE SEQUENCE</scope>
    <source>
        <strain evidence="3">BICM</strain>
    </source>
</reference>
<dbReference type="PANTHER" id="PTHR47683:SF2">
    <property type="entry name" value="RNA-BINDING S4 DOMAIN-CONTAINING PROTEIN"/>
    <property type="match status" value="1"/>
</dbReference>
<dbReference type="InterPro" id="IPR020094">
    <property type="entry name" value="TruA/RsuA/RluB/E/F_N"/>
</dbReference>
<evidence type="ECO:0000256" key="1">
    <source>
        <dbReference type="ARBA" id="ARBA00023235"/>
    </source>
</evidence>
<feature type="domain" description="Pseudouridine synthase RsuA/RluA-like" evidence="2">
    <location>
        <begin position="24"/>
        <end position="194"/>
    </location>
</feature>
<dbReference type="Gene3D" id="3.30.70.1560">
    <property type="entry name" value="Alpha-L RNA-binding motif"/>
    <property type="match status" value="1"/>
</dbReference>
<evidence type="ECO:0000259" key="2">
    <source>
        <dbReference type="Pfam" id="PF00849"/>
    </source>
</evidence>
<dbReference type="InterPro" id="IPR020103">
    <property type="entry name" value="PsdUridine_synth_cat_dom_sf"/>
</dbReference>
<evidence type="ECO:0000313" key="4">
    <source>
        <dbReference type="Proteomes" id="UP000717585"/>
    </source>
</evidence>
<comment type="caution">
    <text evidence="3">The sequence shown here is derived from an EMBL/GenBank/DDBJ whole genome shotgun (WGS) entry which is preliminary data.</text>
</comment>
<dbReference type="GO" id="GO:0003723">
    <property type="term" value="F:RNA binding"/>
    <property type="evidence" value="ECO:0007669"/>
    <property type="project" value="InterPro"/>
</dbReference>
<dbReference type="Gene3D" id="3.30.70.580">
    <property type="entry name" value="Pseudouridine synthase I, catalytic domain, N-terminal subdomain"/>
    <property type="match status" value="1"/>
</dbReference>
<keyword evidence="1" id="KW-0413">Isomerase</keyword>
<organism evidence="3 4">
    <name type="scientific">Carpediemonas membranifera</name>
    <dbReference type="NCBI Taxonomy" id="201153"/>
    <lineage>
        <taxon>Eukaryota</taxon>
        <taxon>Metamonada</taxon>
        <taxon>Carpediemonas-like organisms</taxon>
        <taxon>Carpediemonas</taxon>
    </lineage>
</organism>
<dbReference type="SUPFAM" id="SSF55120">
    <property type="entry name" value="Pseudouridine synthase"/>
    <property type="match status" value="1"/>
</dbReference>
<name>A0A8J6DZ41_9EUKA</name>
<dbReference type="OrthoDB" id="440619at2759"/>
<dbReference type="PANTHER" id="PTHR47683">
    <property type="entry name" value="PSEUDOURIDINE SYNTHASE FAMILY PROTEIN-RELATED"/>
    <property type="match status" value="1"/>
</dbReference>
<keyword evidence="4" id="KW-1185">Reference proteome</keyword>
<dbReference type="Pfam" id="PF00849">
    <property type="entry name" value="PseudoU_synth_2"/>
    <property type="match status" value="1"/>
</dbReference>
<evidence type="ECO:0000313" key="3">
    <source>
        <dbReference type="EMBL" id="KAG9393114.1"/>
    </source>
</evidence>
<gene>
    <name evidence="3" type="ORF">J8273_3243</name>
</gene>
<dbReference type="EMBL" id="JAHDYR010000025">
    <property type="protein sequence ID" value="KAG9393114.1"/>
    <property type="molecule type" value="Genomic_DNA"/>
</dbReference>
<dbReference type="InterPro" id="IPR006145">
    <property type="entry name" value="PsdUridine_synth_RsuA/RluA"/>
</dbReference>
<dbReference type="Proteomes" id="UP000717585">
    <property type="component" value="Unassembled WGS sequence"/>
</dbReference>
<dbReference type="InterPro" id="IPR050343">
    <property type="entry name" value="RsuA_PseudoU_synthase"/>
</dbReference>
<proteinExistence type="predicted"/>
<dbReference type="AlphaFoldDB" id="A0A8J6DZ41"/>
<dbReference type="GO" id="GO:0009982">
    <property type="term" value="F:pseudouridine synthase activity"/>
    <property type="evidence" value="ECO:0007669"/>
    <property type="project" value="InterPro"/>
</dbReference>
<dbReference type="InterPro" id="IPR042092">
    <property type="entry name" value="PsdUridine_s_RsuA/RluB/E/F_cat"/>
</dbReference>
<dbReference type="GO" id="GO:0001522">
    <property type="term" value="P:pseudouridine synthesis"/>
    <property type="evidence" value="ECO:0007669"/>
    <property type="project" value="InterPro"/>
</dbReference>
<accession>A0A8J6DZ41</accession>
<sequence>MEYQTQECIQLEEDDIRYHIEQNDYILLHKPRNCITSTVDTAATDPRSTIEVPRPTVFDLVRQQHGVERIGCVGRLDVDTTGMILLTSDHHLDLAIRQPPKDGWSSALKTKTYQLVCRNYKGVSEADVVERMSAPLQFSRNRQQSQTSAPVGVSVTGTRAEPGLRERRHDYVCTYDIEVTLMEGKHHQVKRMARQASLHLVSLHRRSICGGVLHDGMTSEGQAVRLPTEVVVQLYKLIA</sequence>
<protein>
    <submittedName>
        <fullName evidence="3">RNA pseudouridylate synthase</fullName>
    </submittedName>
</protein>